<keyword evidence="7" id="KW-1185">Reference proteome</keyword>
<dbReference type="PIRSF" id="PIRSF004848">
    <property type="entry name" value="YBL036c_PLPDEIII"/>
    <property type="match status" value="1"/>
</dbReference>
<evidence type="ECO:0000259" key="5">
    <source>
        <dbReference type="Pfam" id="PF01168"/>
    </source>
</evidence>
<gene>
    <name evidence="6" type="ORF">CODIS_15460</name>
</gene>
<sequence length="258" mass="28837">MQHSIKFNRTTRPSAQFFNGVSSVTDQTRNSLLQHYQRVLNRIHQAEKAAKRTPGSVKLLAVSKTRSAEEIGLLADLGHQRFGENYLQEALTKIEQLRGKGLEWHFIGRIQSNKTRAIAENFTWVHSVASLKHATRLSDQRPSDLPPLNICLQVNSSGESSKDGYSEERLREQFEACTALPNVRIRGLMTIPAPAADEAAKHTPLKRLRLLRDELKSAKIPLDTLSMGMSDDLEAAIAEGTTIVRIGTAIFGPRQYNQ</sequence>
<comment type="cofactor">
    <cofactor evidence="3">
        <name>pyridoxal 5'-phosphate</name>
        <dbReference type="ChEBI" id="CHEBI:597326"/>
    </cofactor>
</comment>
<keyword evidence="1 2" id="KW-0663">Pyridoxal phosphate</keyword>
<evidence type="ECO:0000256" key="4">
    <source>
        <dbReference type="RuleBase" id="RU004514"/>
    </source>
</evidence>
<proteinExistence type="inferred from homology"/>
<dbReference type="NCBIfam" id="TIGR00044">
    <property type="entry name" value="YggS family pyridoxal phosphate-dependent enzyme"/>
    <property type="match status" value="1"/>
</dbReference>
<feature type="domain" description="Alanine racemase N-terminal" evidence="5">
    <location>
        <begin position="44"/>
        <end position="254"/>
    </location>
</feature>
<dbReference type="FunFam" id="3.20.20.10:FF:000018">
    <property type="entry name" value="Pyridoxal phosphate homeostasis protein"/>
    <property type="match status" value="1"/>
</dbReference>
<dbReference type="Gene3D" id="3.20.20.10">
    <property type="entry name" value="Alanine racemase"/>
    <property type="match status" value="1"/>
</dbReference>
<dbReference type="EMBL" id="MARB01000007">
    <property type="protein sequence ID" value="ODJ88135.1"/>
    <property type="molecule type" value="Genomic_DNA"/>
</dbReference>
<dbReference type="GO" id="GO:0030170">
    <property type="term" value="F:pyridoxal phosphate binding"/>
    <property type="evidence" value="ECO:0007669"/>
    <property type="project" value="UniProtKB-UniRule"/>
</dbReference>
<name>A0A7Z1AFJ4_9GAMM</name>
<dbReference type="PROSITE" id="PS01211">
    <property type="entry name" value="UPF0001"/>
    <property type="match status" value="1"/>
</dbReference>
<dbReference type="InterPro" id="IPR001608">
    <property type="entry name" value="Ala_racemase_N"/>
</dbReference>
<dbReference type="PANTHER" id="PTHR10146">
    <property type="entry name" value="PROLINE SYNTHETASE CO-TRANSCRIBED BACTERIAL HOMOLOG PROTEIN"/>
    <property type="match status" value="1"/>
</dbReference>
<evidence type="ECO:0000256" key="1">
    <source>
        <dbReference type="ARBA" id="ARBA00022898"/>
    </source>
</evidence>
<evidence type="ECO:0000313" key="7">
    <source>
        <dbReference type="Proteomes" id="UP000094769"/>
    </source>
</evidence>
<dbReference type="Pfam" id="PF01168">
    <property type="entry name" value="Ala_racemase_N"/>
    <property type="match status" value="1"/>
</dbReference>
<evidence type="ECO:0000313" key="6">
    <source>
        <dbReference type="EMBL" id="ODJ88135.1"/>
    </source>
</evidence>
<dbReference type="CDD" id="cd06824">
    <property type="entry name" value="PLPDE_III_Yggs_like"/>
    <property type="match status" value="1"/>
</dbReference>
<dbReference type="SUPFAM" id="SSF51419">
    <property type="entry name" value="PLP-binding barrel"/>
    <property type="match status" value="1"/>
</dbReference>
<reference evidence="6 7" key="1">
    <citation type="submission" date="2016-06" db="EMBL/GenBank/DDBJ databases">
        <title>Genome sequence of endosymbiont of Candidatus Endolucinida thiodiazotropha.</title>
        <authorList>
            <person name="Poehlein A."/>
            <person name="Koenig S."/>
            <person name="Heiden S.E."/>
            <person name="Thuermer A."/>
            <person name="Voget S."/>
            <person name="Daniel R."/>
            <person name="Markert S."/>
            <person name="Gros O."/>
            <person name="Schweder T."/>
        </authorList>
    </citation>
    <scope>NUCLEOTIDE SEQUENCE [LARGE SCALE GENOMIC DNA]</scope>
    <source>
        <strain evidence="6 7">COS</strain>
    </source>
</reference>
<accession>A0A7Z1AFJ4</accession>
<dbReference type="InterPro" id="IPR029066">
    <property type="entry name" value="PLP-binding_barrel"/>
</dbReference>
<dbReference type="InterPro" id="IPR011078">
    <property type="entry name" value="PyrdxlP_homeostasis"/>
</dbReference>
<dbReference type="HAMAP" id="MF_02087">
    <property type="entry name" value="PLP_homeostasis"/>
    <property type="match status" value="1"/>
</dbReference>
<comment type="function">
    <text evidence="2">Pyridoxal 5'-phosphate (PLP)-binding protein, which is involved in PLP homeostasis.</text>
</comment>
<organism evidence="6 7">
    <name type="scientific">Candidatus Thiodiazotropha endolucinida</name>
    <dbReference type="NCBI Taxonomy" id="1655433"/>
    <lineage>
        <taxon>Bacteria</taxon>
        <taxon>Pseudomonadati</taxon>
        <taxon>Pseudomonadota</taxon>
        <taxon>Gammaproteobacteria</taxon>
        <taxon>Chromatiales</taxon>
        <taxon>Sedimenticolaceae</taxon>
        <taxon>Candidatus Thiodiazotropha</taxon>
    </lineage>
</organism>
<dbReference type="AlphaFoldDB" id="A0A7Z1AFJ4"/>
<dbReference type="Proteomes" id="UP000094769">
    <property type="component" value="Unassembled WGS sequence"/>
</dbReference>
<evidence type="ECO:0000256" key="2">
    <source>
        <dbReference type="HAMAP-Rule" id="MF_02087"/>
    </source>
</evidence>
<feature type="modified residue" description="N6-(pyridoxal phosphate)lysine" evidence="2 3">
    <location>
        <position position="64"/>
    </location>
</feature>
<comment type="caution">
    <text evidence="6">The sequence shown here is derived from an EMBL/GenBank/DDBJ whole genome shotgun (WGS) entry which is preliminary data.</text>
</comment>
<protein>
    <recommendedName>
        <fullName evidence="2">Pyridoxal phosphate homeostasis protein</fullName>
        <shortName evidence="2">PLP homeostasis protein</shortName>
    </recommendedName>
</protein>
<evidence type="ECO:0000256" key="3">
    <source>
        <dbReference type="PIRSR" id="PIRSR004848-1"/>
    </source>
</evidence>
<dbReference type="PANTHER" id="PTHR10146:SF14">
    <property type="entry name" value="PYRIDOXAL PHOSPHATE HOMEOSTASIS PROTEIN"/>
    <property type="match status" value="1"/>
</dbReference>
<comment type="similarity">
    <text evidence="2 4">Belongs to the pyridoxal phosphate-binding protein YggS/PROSC family.</text>
</comment>